<dbReference type="EMBL" id="JACIIK010000008">
    <property type="protein sequence ID" value="MBB6203730.1"/>
    <property type="molecule type" value="Genomic_DNA"/>
</dbReference>
<accession>A0AAW3V1V3</accession>
<organism evidence="1 2">
    <name type="scientific">Paraburkholderia fungorum</name>
    <dbReference type="NCBI Taxonomy" id="134537"/>
    <lineage>
        <taxon>Bacteria</taxon>
        <taxon>Pseudomonadati</taxon>
        <taxon>Pseudomonadota</taxon>
        <taxon>Betaproteobacteria</taxon>
        <taxon>Burkholderiales</taxon>
        <taxon>Burkholderiaceae</taxon>
        <taxon>Paraburkholderia</taxon>
    </lineage>
</organism>
<gene>
    <name evidence="1" type="ORF">GGD69_004617</name>
</gene>
<dbReference type="Proteomes" id="UP000518681">
    <property type="component" value="Unassembled WGS sequence"/>
</dbReference>
<evidence type="ECO:0000313" key="1">
    <source>
        <dbReference type="EMBL" id="MBB6203730.1"/>
    </source>
</evidence>
<dbReference type="AlphaFoldDB" id="A0AAW3V1V3"/>
<evidence type="ECO:0000313" key="2">
    <source>
        <dbReference type="Proteomes" id="UP000518681"/>
    </source>
</evidence>
<protein>
    <submittedName>
        <fullName evidence="1">Uncharacterized protein</fullName>
    </submittedName>
</protein>
<sequence length="106" mass="12198">MSEIDGGNYKHPYTFDMVDGEFCILLRTGHVMDHIAHTGSLRDKWNGLPVKSDRVFKKQLQQAGVVVGAKEVERRIFMRRVPYLTAISLRRLEAFGLHVSVREHMC</sequence>
<comment type="caution">
    <text evidence="1">The sequence shown here is derived from an EMBL/GenBank/DDBJ whole genome shotgun (WGS) entry which is preliminary data.</text>
</comment>
<name>A0AAW3V1V3_9BURK</name>
<proteinExistence type="predicted"/>
<reference evidence="1 2" key="1">
    <citation type="submission" date="2020-08" db="EMBL/GenBank/DDBJ databases">
        <title>Genomic Encyclopedia of Type Strains, Phase IV (KMG-V): Genome sequencing to study the core and pangenomes of soil and plant-associated prokaryotes.</title>
        <authorList>
            <person name="Whitman W."/>
        </authorList>
    </citation>
    <scope>NUCLEOTIDE SEQUENCE [LARGE SCALE GENOMIC DNA]</scope>
    <source>
        <strain evidence="1 2">SEMIA 4013</strain>
    </source>
</reference>